<dbReference type="GO" id="GO:0006355">
    <property type="term" value="P:regulation of DNA-templated transcription"/>
    <property type="evidence" value="ECO:0007669"/>
    <property type="project" value="InterPro"/>
</dbReference>
<feature type="domain" description="Response regulatory" evidence="15">
    <location>
        <begin position="4"/>
        <end position="120"/>
    </location>
</feature>
<dbReference type="GO" id="GO:0000976">
    <property type="term" value="F:transcription cis-regulatory region binding"/>
    <property type="evidence" value="ECO:0007669"/>
    <property type="project" value="TreeGrafter"/>
</dbReference>
<dbReference type="FunFam" id="3.40.50.2300:FF:000001">
    <property type="entry name" value="DNA-binding response regulator PhoB"/>
    <property type="match status" value="1"/>
</dbReference>
<evidence type="ECO:0000256" key="8">
    <source>
        <dbReference type="ARBA" id="ARBA00023015"/>
    </source>
</evidence>
<dbReference type="SUPFAM" id="SSF46894">
    <property type="entry name" value="C-terminal effector domain of the bipartite response regulators"/>
    <property type="match status" value="1"/>
</dbReference>
<evidence type="ECO:0000256" key="11">
    <source>
        <dbReference type="ARBA" id="ARBA00023163"/>
    </source>
</evidence>
<evidence type="ECO:0000313" key="17">
    <source>
        <dbReference type="EMBL" id="MBZ1350791.1"/>
    </source>
</evidence>
<evidence type="ECO:0000256" key="2">
    <source>
        <dbReference type="ARBA" id="ARBA00013332"/>
    </source>
</evidence>
<proteinExistence type="predicted"/>
<evidence type="ECO:0000256" key="5">
    <source>
        <dbReference type="ARBA" id="ARBA00022553"/>
    </source>
</evidence>
<evidence type="ECO:0000256" key="10">
    <source>
        <dbReference type="ARBA" id="ARBA00023159"/>
    </source>
</evidence>
<dbReference type="PROSITE" id="PS50110">
    <property type="entry name" value="RESPONSE_REGULATORY"/>
    <property type="match status" value="1"/>
</dbReference>
<dbReference type="GO" id="GO:0032993">
    <property type="term" value="C:protein-DNA complex"/>
    <property type="evidence" value="ECO:0007669"/>
    <property type="project" value="TreeGrafter"/>
</dbReference>
<dbReference type="Gene3D" id="3.40.50.2300">
    <property type="match status" value="1"/>
</dbReference>
<dbReference type="AlphaFoldDB" id="A0A953NCN5"/>
<comment type="caution">
    <text evidence="17">The sequence shown here is derived from an EMBL/GenBank/DDBJ whole genome shotgun (WGS) entry which is preliminary data.</text>
</comment>
<dbReference type="InterPro" id="IPR036388">
    <property type="entry name" value="WH-like_DNA-bd_sf"/>
</dbReference>
<evidence type="ECO:0000256" key="14">
    <source>
        <dbReference type="PROSITE-ProRule" id="PRU01091"/>
    </source>
</evidence>
<feature type="DNA-binding region" description="OmpR/PhoB-type" evidence="14">
    <location>
        <begin position="130"/>
        <end position="233"/>
    </location>
</feature>
<dbReference type="NCBIfam" id="TIGR02154">
    <property type="entry name" value="PhoB"/>
    <property type="match status" value="1"/>
</dbReference>
<reference evidence="17" key="1">
    <citation type="submission" date="2021-07" db="EMBL/GenBank/DDBJ databases">
        <title>New genus and species of the family Alcaligenaceae.</title>
        <authorList>
            <person name="Hahn M.W."/>
        </authorList>
    </citation>
    <scope>NUCLEOTIDE SEQUENCE</scope>
    <source>
        <strain evidence="17">LF4-65</strain>
    </source>
</reference>
<dbReference type="Pfam" id="PF00072">
    <property type="entry name" value="Response_reg"/>
    <property type="match status" value="1"/>
</dbReference>
<keyword evidence="10" id="KW-0010">Activator</keyword>
<keyword evidence="5 13" id="KW-0597">Phosphoprotein</keyword>
<comment type="subcellular location">
    <subcellularLocation>
        <location evidence="1">Cytoplasm</location>
    </subcellularLocation>
</comment>
<dbReference type="InterPro" id="IPR001867">
    <property type="entry name" value="OmpR/PhoB-type_DNA-bd"/>
</dbReference>
<dbReference type="PANTHER" id="PTHR48111:SF40">
    <property type="entry name" value="PHOSPHATE REGULON TRANSCRIPTIONAL REGULATORY PROTEIN PHOB"/>
    <property type="match status" value="1"/>
</dbReference>
<dbReference type="CDD" id="cd00383">
    <property type="entry name" value="trans_reg_C"/>
    <property type="match status" value="1"/>
</dbReference>
<dbReference type="InterPro" id="IPR039420">
    <property type="entry name" value="WalR-like"/>
</dbReference>
<comment type="function">
    <text evidence="12">This protein is a positive regulator for the phosphate regulon. Transcription of this operon is positively regulated by PhoB and PhoR when phosphate is limited.</text>
</comment>
<feature type="domain" description="OmpR/PhoB-type" evidence="16">
    <location>
        <begin position="130"/>
        <end position="233"/>
    </location>
</feature>
<dbReference type="Gene3D" id="6.10.250.690">
    <property type="match status" value="1"/>
</dbReference>
<organism evidence="17 18">
    <name type="scientific">Zwartia hollandica</name>
    <dbReference type="NCBI Taxonomy" id="324606"/>
    <lineage>
        <taxon>Bacteria</taxon>
        <taxon>Pseudomonadati</taxon>
        <taxon>Pseudomonadota</taxon>
        <taxon>Betaproteobacteria</taxon>
        <taxon>Burkholderiales</taxon>
        <taxon>Alcaligenaceae</taxon>
        <taxon>Zwartia</taxon>
    </lineage>
</organism>
<keyword evidence="7" id="KW-0902">Two-component regulatory system</keyword>
<dbReference type="InterPro" id="IPR001789">
    <property type="entry name" value="Sig_transdc_resp-reg_receiver"/>
</dbReference>
<evidence type="ECO:0000256" key="3">
    <source>
        <dbReference type="ARBA" id="ARBA00022448"/>
    </source>
</evidence>
<keyword evidence="3" id="KW-0813">Transport</keyword>
<keyword evidence="11" id="KW-0804">Transcription</keyword>
<accession>A0A953NCN5</accession>
<dbReference type="Gene3D" id="1.10.10.10">
    <property type="entry name" value="Winged helix-like DNA-binding domain superfamily/Winged helix DNA-binding domain"/>
    <property type="match status" value="1"/>
</dbReference>
<dbReference type="InterPro" id="IPR011006">
    <property type="entry name" value="CheY-like_superfamily"/>
</dbReference>
<dbReference type="RefSeq" id="WP_259661200.1">
    <property type="nucleotide sequence ID" value="NZ_JAHXRI010000007.1"/>
</dbReference>
<sequence>MSQRILIVEDEPSISELIAINLLHGAYVVDRAFQADEATQLIRQTMPDLIILDWMLPGKSGVQFAKELRANEATAMVPILMLTAKSEEADKVLGLDSGADDYMTKPFSTKELMARVKALLRRHSRAPSQDELMVLGAMRLDPVTHRVTAEWPNATRREIVVGPTEFRLLQFLMSAPERVHSRAQLLDQVWGNEVFIEERTVDVHIRRLRVALAVAKCDAYIETVRGVGYRATRTPSPNADGDKS</sequence>
<evidence type="ECO:0000313" key="18">
    <source>
        <dbReference type="Proteomes" id="UP000739565"/>
    </source>
</evidence>
<evidence type="ECO:0000256" key="9">
    <source>
        <dbReference type="ARBA" id="ARBA00023125"/>
    </source>
</evidence>
<dbReference type="SUPFAM" id="SSF52172">
    <property type="entry name" value="CheY-like"/>
    <property type="match status" value="1"/>
</dbReference>
<dbReference type="Pfam" id="PF00486">
    <property type="entry name" value="Trans_reg_C"/>
    <property type="match status" value="1"/>
</dbReference>
<keyword evidence="6" id="KW-0592">Phosphate transport</keyword>
<protein>
    <recommendedName>
        <fullName evidence="2">Phosphate regulon transcriptional regulatory protein PhoB</fullName>
    </recommendedName>
</protein>
<evidence type="ECO:0000256" key="4">
    <source>
        <dbReference type="ARBA" id="ARBA00022490"/>
    </source>
</evidence>
<dbReference type="PANTHER" id="PTHR48111">
    <property type="entry name" value="REGULATOR OF RPOS"/>
    <property type="match status" value="1"/>
</dbReference>
<dbReference type="InterPro" id="IPR016032">
    <property type="entry name" value="Sig_transdc_resp-reg_C-effctor"/>
</dbReference>
<evidence type="ECO:0000259" key="15">
    <source>
        <dbReference type="PROSITE" id="PS50110"/>
    </source>
</evidence>
<dbReference type="InterPro" id="IPR011879">
    <property type="entry name" value="Sig_transdc_resp-reg_PhoB"/>
</dbReference>
<dbReference type="GO" id="GO:0005829">
    <property type="term" value="C:cytosol"/>
    <property type="evidence" value="ECO:0007669"/>
    <property type="project" value="TreeGrafter"/>
</dbReference>
<keyword evidence="4" id="KW-0963">Cytoplasm</keyword>
<gene>
    <name evidence="17" type="primary">phoB</name>
    <name evidence="17" type="ORF">KZZ10_09050</name>
</gene>
<dbReference type="EMBL" id="JAHXRI010000007">
    <property type="protein sequence ID" value="MBZ1350791.1"/>
    <property type="molecule type" value="Genomic_DNA"/>
</dbReference>
<evidence type="ECO:0000256" key="7">
    <source>
        <dbReference type="ARBA" id="ARBA00023012"/>
    </source>
</evidence>
<evidence type="ECO:0000256" key="13">
    <source>
        <dbReference type="PROSITE-ProRule" id="PRU00169"/>
    </source>
</evidence>
<dbReference type="GO" id="GO:0000156">
    <property type="term" value="F:phosphorelay response regulator activity"/>
    <property type="evidence" value="ECO:0007669"/>
    <property type="project" value="InterPro"/>
</dbReference>
<dbReference type="CDD" id="cd17618">
    <property type="entry name" value="REC_OmpR_PhoB"/>
    <property type="match status" value="1"/>
</dbReference>
<evidence type="ECO:0000256" key="6">
    <source>
        <dbReference type="ARBA" id="ARBA00022592"/>
    </source>
</evidence>
<keyword evidence="9 14" id="KW-0238">DNA-binding</keyword>
<feature type="modified residue" description="4-aspartylphosphate" evidence="13">
    <location>
        <position position="53"/>
    </location>
</feature>
<dbReference type="PROSITE" id="PS51755">
    <property type="entry name" value="OMPR_PHOB"/>
    <property type="match status" value="1"/>
</dbReference>
<dbReference type="GO" id="GO:0006817">
    <property type="term" value="P:phosphate ion transport"/>
    <property type="evidence" value="ECO:0007669"/>
    <property type="project" value="UniProtKB-KW"/>
</dbReference>
<dbReference type="SMART" id="SM00448">
    <property type="entry name" value="REC"/>
    <property type="match status" value="1"/>
</dbReference>
<keyword evidence="18" id="KW-1185">Reference proteome</keyword>
<dbReference type="Proteomes" id="UP000739565">
    <property type="component" value="Unassembled WGS sequence"/>
</dbReference>
<keyword evidence="8" id="KW-0805">Transcription regulation</keyword>
<dbReference type="SMART" id="SM00862">
    <property type="entry name" value="Trans_reg_C"/>
    <property type="match status" value="1"/>
</dbReference>
<evidence type="ECO:0000259" key="16">
    <source>
        <dbReference type="PROSITE" id="PS51755"/>
    </source>
</evidence>
<evidence type="ECO:0000256" key="12">
    <source>
        <dbReference type="ARBA" id="ARBA00024735"/>
    </source>
</evidence>
<name>A0A953NCN5_9BURK</name>
<evidence type="ECO:0000256" key="1">
    <source>
        <dbReference type="ARBA" id="ARBA00004496"/>
    </source>
</evidence>